<dbReference type="NCBIfam" id="TIGR03696">
    <property type="entry name" value="Rhs_assc_core"/>
    <property type="match status" value="1"/>
</dbReference>
<dbReference type="Pfam" id="PF20041">
    <property type="entry name" value="DUF6443"/>
    <property type="match status" value="1"/>
</dbReference>
<reference evidence="3 4" key="1">
    <citation type="submission" date="2018-03" db="EMBL/GenBank/DDBJ databases">
        <title>Genomic Encyclopedia of Type Strains, Phase III (KMG-III): the genomes of soil and plant-associated and newly described type strains.</title>
        <authorList>
            <person name="Whitman W."/>
        </authorList>
    </citation>
    <scope>NUCLEOTIDE SEQUENCE [LARGE SCALE GENOMIC DNA]</scope>
    <source>
        <strain evidence="3 4">CGMCC 1.9313</strain>
    </source>
</reference>
<evidence type="ECO:0000313" key="3">
    <source>
        <dbReference type="EMBL" id="PRY50801.1"/>
    </source>
</evidence>
<dbReference type="InterPro" id="IPR022385">
    <property type="entry name" value="Rhs_assc_core"/>
</dbReference>
<dbReference type="AlphaFoldDB" id="A0A2T0TYQ4"/>
<dbReference type="InterPro" id="IPR045619">
    <property type="entry name" value="DUF6443"/>
</dbReference>
<feature type="chain" id="PRO_5015461482" evidence="1">
    <location>
        <begin position="23"/>
        <end position="1277"/>
    </location>
</feature>
<dbReference type="Gene3D" id="2.180.10.10">
    <property type="entry name" value="RHS repeat-associated core"/>
    <property type="match status" value="1"/>
</dbReference>
<keyword evidence="4" id="KW-1185">Reference proteome</keyword>
<feature type="domain" description="DUF6443" evidence="2">
    <location>
        <begin position="92"/>
        <end position="221"/>
    </location>
</feature>
<evidence type="ECO:0000256" key="1">
    <source>
        <dbReference type="SAM" id="SignalP"/>
    </source>
</evidence>
<accession>A0A2T0TYQ4</accession>
<feature type="signal peptide" evidence="1">
    <location>
        <begin position="1"/>
        <end position="22"/>
    </location>
</feature>
<gene>
    <name evidence="3" type="ORF">B0I27_1085</name>
</gene>
<dbReference type="PANTHER" id="PTHR32305">
    <property type="match status" value="1"/>
</dbReference>
<organism evidence="3 4">
    <name type="scientific">Arcticibacter pallidicorallinus</name>
    <dbReference type="NCBI Taxonomy" id="1259464"/>
    <lineage>
        <taxon>Bacteria</taxon>
        <taxon>Pseudomonadati</taxon>
        <taxon>Bacteroidota</taxon>
        <taxon>Sphingobacteriia</taxon>
        <taxon>Sphingobacteriales</taxon>
        <taxon>Sphingobacteriaceae</taxon>
        <taxon>Arcticibacter</taxon>
    </lineage>
</organism>
<name>A0A2T0TYQ4_9SPHI</name>
<sequence length="1277" mass="140713">MRTNRIYLLLTFLLVNLTQSFAQVTWEYGTNIYKDAYDGKSLKALNSIVLTDGFEVLAGATFTATIDNPSAPAPVNLSQLNYTKTTILLKDGKKTASDIILTPLSDKLVTYVYEDGFGRPIQQVNAGASPSGFDMVQHVAYDQYGDQSAQFLPYVSNTRNGAYQADAGGQQLEFYSRNGDKIANDAKPYSTAMYNDSPIARLLEQGGPGADWQLGSGHTLKVDLALNKGSDGVLIATASGFNGTYAAGALGVNKTTDENGHHVLQFYDNKGRLLLKKVQLDGTITENGQTNNVAYLETYYVYDDYSRLIYQVPPKATAKLRAGATWNAGFIDEWLFEYKYDAKGRLVAKNLPDAGPVYICYNTLDQPVLVQNAQLRASNKWFYSKYDSKGRVTSEGVYSYTDPGTTGNTPQAKLQDYLDGINYSTTHYYEKTQAATEHGYSNRVFPTTGISDLRVYYYDGYDFNADGDDDYSYTAQSLPGEKINPAGSAFDLPTGVKKRTIGTSNWTVKYTFYDSDGRPIQVRANNHLSATVDNVHTTIYNFVGQTTVAKKTVRSSGSSVVNVVNKLEYEHYGRLKKVYQSNNGSADQLVAQYDYNELGQVVDKKLHAIAAGFLQSIDYRYHIRGWLTHINNSKLHEDDNNDDTNDLFGMEFLYNRVEAGLNDQSGDKLNWNGALSAVKWKVQSSGTYATSSGNPVRERSYKFRYDKVNRLVSAFYQGFSGTGWTEEVGGYDESATYDHNGNILSLKRYQLSNQSSQRTLIDDLIYHYASGSGNWLKKVEDVSSNQEGFKDGANSQDEYGYNDEGSLTRDNNKGISQIIYNDLGKAETIHFTDGRKIEYSYDGFGSRIKKKVYAAGNNTAFKVVDYLGNFVYEGGALAYFSMPEGRVRTDGGLFVYEYYIRDHQGNVRVSFDAWNNGGTTVARLVQENHYYPFGLSMKGMAISIAQPTSPNKSRYNGESELQDDFADEPNWYSMPYRDYDPVLGRMNGVDPLADAYASWNPYNYSFNNPVNLNDPTGAAPEDSRPLDEQLEGRTLEDYLTEMLNESKYGYSYNADKGWHEKTEEDAYISLIKFLDDNALWGKSEAVKVILTAHPELKGFAEAYKNSIKLKEVTVTARVANKGGIDVANAIDAGLGILGGVGEVALGLGGEVFTGGLSTALVIDGAIRIGLNGSKLMAAMQGDSRGANSMPTNIGALLGKGIDRINGVPMQKIGIAQSSFGLGNDVALMITPIGNAGAWKSVLSNPSPYNLIGLGGSYYGGTYGTYNNSKSVLDAIRK</sequence>
<dbReference type="EMBL" id="PVTH01000008">
    <property type="protein sequence ID" value="PRY50801.1"/>
    <property type="molecule type" value="Genomic_DNA"/>
</dbReference>
<comment type="caution">
    <text evidence="3">The sequence shown here is derived from an EMBL/GenBank/DDBJ whole genome shotgun (WGS) entry which is preliminary data.</text>
</comment>
<dbReference type="PANTHER" id="PTHR32305:SF15">
    <property type="entry name" value="PROTEIN RHSA-RELATED"/>
    <property type="match status" value="1"/>
</dbReference>
<dbReference type="RefSeq" id="WP_181276776.1">
    <property type="nucleotide sequence ID" value="NZ_PVTH01000008.1"/>
</dbReference>
<dbReference type="InterPro" id="IPR050708">
    <property type="entry name" value="T6SS_VgrG/RHS"/>
</dbReference>
<dbReference type="Proteomes" id="UP000238034">
    <property type="component" value="Unassembled WGS sequence"/>
</dbReference>
<keyword evidence="1" id="KW-0732">Signal</keyword>
<evidence type="ECO:0000313" key="4">
    <source>
        <dbReference type="Proteomes" id="UP000238034"/>
    </source>
</evidence>
<protein>
    <submittedName>
        <fullName evidence="3">RHS repeat-associated protein</fullName>
    </submittedName>
</protein>
<proteinExistence type="predicted"/>
<evidence type="ECO:0000259" key="2">
    <source>
        <dbReference type="Pfam" id="PF20041"/>
    </source>
</evidence>